<feature type="compositionally biased region" description="Basic and acidic residues" evidence="1">
    <location>
        <begin position="475"/>
        <end position="490"/>
    </location>
</feature>
<comment type="caution">
    <text evidence="3">The sequence shown here is derived from an EMBL/GenBank/DDBJ whole genome shotgun (WGS) entry which is preliminary data.</text>
</comment>
<dbReference type="AlphaFoldDB" id="A0A100I3B6"/>
<evidence type="ECO:0000313" key="4">
    <source>
        <dbReference type="Proteomes" id="UP000068243"/>
    </source>
</evidence>
<dbReference type="VEuPathDB" id="FungiDB:M747DRAFT_309416"/>
<protein>
    <recommendedName>
        <fullName evidence="5">F-box domain-containing protein</fullName>
    </recommendedName>
</protein>
<accession>A0A100I3B6</accession>
<organism evidence="3 4">
    <name type="scientific">Aspergillus niger</name>
    <dbReference type="NCBI Taxonomy" id="5061"/>
    <lineage>
        <taxon>Eukaryota</taxon>
        <taxon>Fungi</taxon>
        <taxon>Dikarya</taxon>
        <taxon>Ascomycota</taxon>
        <taxon>Pezizomycotina</taxon>
        <taxon>Eurotiomycetes</taxon>
        <taxon>Eurotiomycetidae</taxon>
        <taxon>Eurotiales</taxon>
        <taxon>Aspergillaceae</taxon>
        <taxon>Aspergillus</taxon>
        <taxon>Aspergillus subgen. Circumdati</taxon>
    </lineage>
</organism>
<dbReference type="VEuPathDB" id="FungiDB:An01g06730"/>
<evidence type="ECO:0000313" key="3">
    <source>
        <dbReference type="EMBL" id="GAQ33917.1"/>
    </source>
</evidence>
<proteinExistence type="predicted"/>
<sequence>MKAINRSFYHTIDAKSYHDRPSCLVCGFVFANGTSEDDHYSYVDTRYYVGSNLCRAELLEDWRPSEKKRWGKKTWWNTSRAVLYRPATGTCRLSGVIMHPLTTGLVPMNETDGYICGTWSGWLSPKERQAFVRPDILCPTQEPEPDVEWVAYFVHSRCWELLTHHDLGTVAEKDLGIVLDALRDRHKTLRGRRPTFDDADLESLPDPVRTKCVTEAICLALKHEKRRKLMMKRKGHLVTRKAPRLRPCVLPMEILYMILRYLPYQTIANVEKGLRLNLGNRFWRTWLSSRVFYEVRDIAIDEVNWKRLSMLLERRLKKSNALAIRRFLLASLDNVMSLGRSYCYLIFIFIIFISIIYSLSSSSFPHPYHLLLWLHPPRPRSRPPMVQDQTLRDNRVHYQFGDSGEIMSVGVERAIESVAFHVRFEPVLGVEGLCLAMVIIRAVRSSQAKSIGDHAYARDVRDVRGGDAQSASNEEAGRQKGAKSEKHDVAQSEQTIS</sequence>
<dbReference type="Proteomes" id="UP000068243">
    <property type="component" value="Unassembled WGS sequence"/>
</dbReference>
<gene>
    <name evidence="3" type="ORF">ABL_00420</name>
</gene>
<reference evidence="4" key="1">
    <citation type="journal article" date="2016" name="Genome Announc.">
        <title>Draft genome sequence of Aspergillus niger strain An76.</title>
        <authorList>
            <person name="Gong W."/>
            <person name="Cheng Z."/>
            <person name="Zhang H."/>
            <person name="Liu L."/>
            <person name="Gao P."/>
            <person name="Wang L."/>
        </authorList>
    </citation>
    <scope>NUCLEOTIDE SEQUENCE [LARGE SCALE GENOMIC DNA]</scope>
    <source>
        <strain evidence="4">An76</strain>
    </source>
</reference>
<dbReference type="OMA" id="VEWVAYF"/>
<feature type="region of interest" description="Disordered" evidence="1">
    <location>
        <begin position="457"/>
        <end position="497"/>
    </location>
</feature>
<dbReference type="VEuPathDB" id="FungiDB:ASPNIDRAFT2_36017"/>
<evidence type="ECO:0000256" key="1">
    <source>
        <dbReference type="SAM" id="MobiDB-lite"/>
    </source>
</evidence>
<name>A0A100I3B6_ASPNG</name>
<evidence type="ECO:0000256" key="2">
    <source>
        <dbReference type="SAM" id="Phobius"/>
    </source>
</evidence>
<keyword evidence="2" id="KW-0472">Membrane</keyword>
<feature type="transmembrane region" description="Helical" evidence="2">
    <location>
        <begin position="342"/>
        <end position="360"/>
    </location>
</feature>
<dbReference type="OrthoDB" id="4381838at2759"/>
<evidence type="ECO:0008006" key="5">
    <source>
        <dbReference type="Google" id="ProtNLM"/>
    </source>
</evidence>
<keyword evidence="2" id="KW-1133">Transmembrane helix</keyword>
<keyword evidence="2" id="KW-0812">Transmembrane</keyword>
<dbReference type="EMBL" id="BCMY01000001">
    <property type="protein sequence ID" value="GAQ33917.1"/>
    <property type="molecule type" value="Genomic_DNA"/>
</dbReference>